<dbReference type="Proteomes" id="UP000784294">
    <property type="component" value="Unassembled WGS sequence"/>
</dbReference>
<comment type="caution">
    <text evidence="1">The sequence shown here is derived from an EMBL/GenBank/DDBJ whole genome shotgun (WGS) entry which is preliminary data.</text>
</comment>
<reference evidence="1" key="1">
    <citation type="submission" date="2018-11" db="EMBL/GenBank/DDBJ databases">
        <authorList>
            <consortium name="Pathogen Informatics"/>
        </authorList>
    </citation>
    <scope>NUCLEOTIDE SEQUENCE</scope>
</reference>
<accession>A0A448X5B0</accession>
<evidence type="ECO:0000313" key="2">
    <source>
        <dbReference type="Proteomes" id="UP000784294"/>
    </source>
</evidence>
<proteinExistence type="predicted"/>
<evidence type="ECO:0000313" key="1">
    <source>
        <dbReference type="EMBL" id="VEL28485.1"/>
    </source>
</evidence>
<keyword evidence="2" id="KW-1185">Reference proteome</keyword>
<organism evidence="1 2">
    <name type="scientific">Protopolystoma xenopodis</name>
    <dbReference type="NCBI Taxonomy" id="117903"/>
    <lineage>
        <taxon>Eukaryota</taxon>
        <taxon>Metazoa</taxon>
        <taxon>Spiralia</taxon>
        <taxon>Lophotrochozoa</taxon>
        <taxon>Platyhelminthes</taxon>
        <taxon>Monogenea</taxon>
        <taxon>Polyopisthocotylea</taxon>
        <taxon>Polystomatidea</taxon>
        <taxon>Polystomatidae</taxon>
        <taxon>Protopolystoma</taxon>
    </lineage>
</organism>
<dbReference type="EMBL" id="CAAALY010095396">
    <property type="protein sequence ID" value="VEL28485.1"/>
    <property type="molecule type" value="Genomic_DNA"/>
</dbReference>
<sequence>MTNQASFIRPDSPAGLAAVSSDPLSPLGVHKLPDVIELAADVSSGLVTLPAKSAEAVADAILSGSITGGQKRNEVVVWLQDTDKL</sequence>
<gene>
    <name evidence="1" type="ORF">PXEA_LOCUS21925</name>
</gene>
<dbReference type="AlphaFoldDB" id="A0A448X5B0"/>
<name>A0A448X5B0_9PLAT</name>
<protein>
    <submittedName>
        <fullName evidence="1">Uncharacterized protein</fullName>
    </submittedName>
</protein>